<dbReference type="AlphaFoldDB" id="A0A1C1CXD7"/>
<dbReference type="PANTHER" id="PTHR14534:SF3">
    <property type="entry name" value="GID COMPLEX SUBUNIT 4 HOMOLOG"/>
    <property type="match status" value="1"/>
</dbReference>
<feature type="region of interest" description="Disordered" evidence="2">
    <location>
        <begin position="143"/>
        <end position="178"/>
    </location>
</feature>
<sequence length="751" mass="84293">MPPANSPTATRPSTPPLITYLQHIQEAIATPVPDLASTLSPSPPRARPREDQWEVRPATHDNGIEAPRLHPTSDDLFSRRTYLTEEEFQHWSAENRARVIMQSERTRARTTLSAAMQRELDRRSYPATADGIHRRNLYDFAMRGIPPPEFPEQYSSDDSDGETEGMSTAAPNADPNARRDLQRLERALQSYRSARNTLRTSRGGSSDLGAVPTASALRAYWNEEDDNTTRPPRTGPGAERTQRDAIPAHAQSARASQEPRFIASTKPHPLDACMRVRKLLRYLSELRDTGVEGGLEAARRLGLDSLYASEDSHTPSDLPMHINSLPVPHWSSWLQPGMTWNGLQSSERHPSRYSPALPASQRREWQQALLRRTLDQREEMHPVGADESGSSSADPMLDAERFLSDLIQRNNGRWSISFTRRGDSLVSTRHPRDPPTPDLDRWPVNVTIASVDWHTMTLTGTMSASHMPDRLSPVHQSTSPDHSTPSSMSSYFTGEIIDFRQKPLETEKEGRDYEVGGLDVDARYWQRLGPFRKEIERVRHLQGQRRSEYQQNSPLWDAFRKAAGQEAENKESQGSSATSPEPGTLEPQPRIETEVDREIEGHQIMARCLGSAKWMEEKLGYEWILMRWKEQCFVTAPGESTDPSSTRTILTRTAPPEAPPGPGRARNSNGSTSWGLTISGFYYVALNRLTGEIDGLYYDRGSQPYQTLKMMPKNASGPGGDSARPHACACGSTDCKEPVGVKKWFPSIEFR</sequence>
<dbReference type="GO" id="GO:0005773">
    <property type="term" value="C:vacuole"/>
    <property type="evidence" value="ECO:0007669"/>
    <property type="project" value="GOC"/>
</dbReference>
<dbReference type="STRING" id="86049.A0A1C1CXD7"/>
<feature type="region of interest" description="Disordered" evidence="2">
    <location>
        <begin position="34"/>
        <end position="73"/>
    </location>
</feature>
<organism evidence="3 4">
    <name type="scientific">Cladophialophora carrionii</name>
    <dbReference type="NCBI Taxonomy" id="86049"/>
    <lineage>
        <taxon>Eukaryota</taxon>
        <taxon>Fungi</taxon>
        <taxon>Dikarya</taxon>
        <taxon>Ascomycota</taxon>
        <taxon>Pezizomycotina</taxon>
        <taxon>Eurotiomycetes</taxon>
        <taxon>Chaetothyriomycetidae</taxon>
        <taxon>Chaetothyriales</taxon>
        <taxon>Herpotrichiellaceae</taxon>
        <taxon>Cladophialophora</taxon>
    </lineage>
</organism>
<keyword evidence="4" id="KW-1185">Reference proteome</keyword>
<dbReference type="Proteomes" id="UP000094526">
    <property type="component" value="Unassembled WGS sequence"/>
</dbReference>
<evidence type="ECO:0008006" key="5">
    <source>
        <dbReference type="Google" id="ProtNLM"/>
    </source>
</evidence>
<dbReference type="OrthoDB" id="62at2759"/>
<feature type="region of interest" description="Disordered" evidence="2">
    <location>
        <begin position="465"/>
        <end position="490"/>
    </location>
</feature>
<dbReference type="PANTHER" id="PTHR14534">
    <property type="entry name" value="VACUOLAR IMPORT AND DEGRADATION PROTEIN 24"/>
    <property type="match status" value="1"/>
</dbReference>
<evidence type="ECO:0000313" key="3">
    <source>
        <dbReference type="EMBL" id="OCT53155.1"/>
    </source>
</evidence>
<feature type="region of interest" description="Disordered" evidence="2">
    <location>
        <begin position="562"/>
        <end position="591"/>
    </location>
</feature>
<feature type="compositionally biased region" description="Low complexity" evidence="2">
    <location>
        <begin position="477"/>
        <end position="490"/>
    </location>
</feature>
<feature type="region of interest" description="Disordered" evidence="2">
    <location>
        <begin position="220"/>
        <end position="258"/>
    </location>
</feature>
<dbReference type="GO" id="GO:0043161">
    <property type="term" value="P:proteasome-mediated ubiquitin-dependent protein catabolic process"/>
    <property type="evidence" value="ECO:0007669"/>
    <property type="project" value="TreeGrafter"/>
</dbReference>
<evidence type="ECO:0000256" key="2">
    <source>
        <dbReference type="SAM" id="MobiDB-lite"/>
    </source>
</evidence>
<dbReference type="Pfam" id="PF09783">
    <property type="entry name" value="Vac_ImportDeg"/>
    <property type="match status" value="1"/>
</dbReference>
<reference evidence="4" key="1">
    <citation type="submission" date="2015-07" db="EMBL/GenBank/DDBJ databases">
        <authorList>
            <person name="Teixeira M.M."/>
            <person name="Souza R.C."/>
            <person name="Almeida L.G."/>
            <person name="Vicente V.A."/>
            <person name="de Hoog S."/>
            <person name="Bocca A.L."/>
            <person name="de Almeida S.R."/>
            <person name="Vasconcelos A.T."/>
            <person name="Felipe M.S."/>
        </authorList>
    </citation>
    <scope>NUCLEOTIDE SEQUENCE [LARGE SCALE GENOMIC DNA]</scope>
    <source>
        <strain evidence="4">KSF</strain>
    </source>
</reference>
<comment type="similarity">
    <text evidence="1">Belongs to the GID4/VID24 family.</text>
</comment>
<dbReference type="eggNOG" id="KOG4635">
    <property type="taxonomic scope" value="Eukaryota"/>
</dbReference>
<feature type="compositionally biased region" description="Polar residues" evidence="2">
    <location>
        <begin position="641"/>
        <end position="650"/>
    </location>
</feature>
<comment type="caution">
    <text evidence="3">The sequence shown here is derived from an EMBL/GenBank/DDBJ whole genome shotgun (WGS) entry which is preliminary data.</text>
</comment>
<evidence type="ECO:0000313" key="4">
    <source>
        <dbReference type="Proteomes" id="UP000094526"/>
    </source>
</evidence>
<dbReference type="InterPro" id="IPR018618">
    <property type="entry name" value="GID4/10-like"/>
</dbReference>
<feature type="compositionally biased region" description="Polar residues" evidence="2">
    <location>
        <begin position="572"/>
        <end position="581"/>
    </location>
</feature>
<gene>
    <name evidence="3" type="ORF">CLCR_09631</name>
</gene>
<evidence type="ECO:0000256" key="1">
    <source>
        <dbReference type="ARBA" id="ARBA00061469"/>
    </source>
</evidence>
<proteinExistence type="inferred from homology"/>
<accession>A0A1C1CXD7</accession>
<feature type="region of interest" description="Disordered" evidence="2">
    <location>
        <begin position="637"/>
        <end position="670"/>
    </location>
</feature>
<name>A0A1C1CXD7_9EURO</name>
<dbReference type="VEuPathDB" id="FungiDB:G647_00126"/>
<dbReference type="GO" id="GO:0045721">
    <property type="term" value="P:negative regulation of gluconeogenesis"/>
    <property type="evidence" value="ECO:0007669"/>
    <property type="project" value="TreeGrafter"/>
</dbReference>
<dbReference type="GO" id="GO:0034657">
    <property type="term" value="C:GID complex"/>
    <property type="evidence" value="ECO:0007669"/>
    <property type="project" value="TreeGrafter"/>
</dbReference>
<dbReference type="GO" id="GO:0006623">
    <property type="term" value="P:protein targeting to vacuole"/>
    <property type="evidence" value="ECO:0007669"/>
    <property type="project" value="TreeGrafter"/>
</dbReference>
<dbReference type="VEuPathDB" id="FungiDB:CLCR_09631"/>
<dbReference type="GO" id="GO:0007039">
    <property type="term" value="P:protein catabolic process in the vacuole"/>
    <property type="evidence" value="ECO:0007669"/>
    <property type="project" value="TreeGrafter"/>
</dbReference>
<protein>
    <recommendedName>
        <fullName evidence="5">Post-SET domain-containing protein</fullName>
    </recommendedName>
</protein>
<feature type="compositionally biased region" description="Basic and acidic residues" evidence="2">
    <location>
        <begin position="47"/>
        <end position="73"/>
    </location>
</feature>
<dbReference type="EMBL" id="LGRB01000008">
    <property type="protein sequence ID" value="OCT53155.1"/>
    <property type="molecule type" value="Genomic_DNA"/>
</dbReference>